<dbReference type="GO" id="GO:0016491">
    <property type="term" value="F:oxidoreductase activity"/>
    <property type="evidence" value="ECO:0007669"/>
    <property type="project" value="UniProtKB-KW"/>
</dbReference>
<evidence type="ECO:0000256" key="2">
    <source>
        <dbReference type="ARBA" id="ARBA00022827"/>
    </source>
</evidence>
<evidence type="ECO:0000313" key="6">
    <source>
        <dbReference type="Proteomes" id="UP000467700"/>
    </source>
</evidence>
<organism evidence="5 6">
    <name type="scientific">Cyclocybe aegerita</name>
    <name type="common">Black poplar mushroom</name>
    <name type="synonym">Agrocybe aegerita</name>
    <dbReference type="NCBI Taxonomy" id="1973307"/>
    <lineage>
        <taxon>Eukaryota</taxon>
        <taxon>Fungi</taxon>
        <taxon>Dikarya</taxon>
        <taxon>Basidiomycota</taxon>
        <taxon>Agaricomycotina</taxon>
        <taxon>Agaricomycetes</taxon>
        <taxon>Agaricomycetidae</taxon>
        <taxon>Agaricales</taxon>
        <taxon>Agaricineae</taxon>
        <taxon>Bolbitiaceae</taxon>
        <taxon>Cyclocybe</taxon>
    </lineage>
</organism>
<dbReference type="Gene3D" id="3.50.50.60">
    <property type="entry name" value="FAD/NAD(P)-binding domain"/>
    <property type="match status" value="1"/>
</dbReference>
<comment type="caution">
    <text evidence="5">The sequence shown here is derived from an EMBL/GenBank/DDBJ whole genome shotgun (WGS) entry which is preliminary data.</text>
</comment>
<protein>
    <recommendedName>
        <fullName evidence="4">FAD-binding domain-containing protein</fullName>
    </recommendedName>
</protein>
<feature type="domain" description="FAD-binding" evidence="4">
    <location>
        <begin position="136"/>
        <end position="205"/>
    </location>
</feature>
<evidence type="ECO:0000313" key="5">
    <source>
        <dbReference type="EMBL" id="CAA7268028.1"/>
    </source>
</evidence>
<dbReference type="InterPro" id="IPR051104">
    <property type="entry name" value="FAD_monoxygenase"/>
</dbReference>
<dbReference type="AlphaFoldDB" id="A0A8S0W9U4"/>
<dbReference type="Proteomes" id="UP000467700">
    <property type="component" value="Unassembled WGS sequence"/>
</dbReference>
<evidence type="ECO:0000256" key="3">
    <source>
        <dbReference type="ARBA" id="ARBA00023002"/>
    </source>
</evidence>
<accession>A0A8S0W9U4</accession>
<dbReference type="GO" id="GO:0071949">
    <property type="term" value="F:FAD binding"/>
    <property type="evidence" value="ECO:0007669"/>
    <property type="project" value="InterPro"/>
</dbReference>
<dbReference type="SUPFAM" id="SSF51905">
    <property type="entry name" value="FAD/NAD(P)-binding domain"/>
    <property type="match status" value="1"/>
</dbReference>
<evidence type="ECO:0000256" key="1">
    <source>
        <dbReference type="ARBA" id="ARBA00022630"/>
    </source>
</evidence>
<keyword evidence="3" id="KW-0560">Oxidoreductase</keyword>
<name>A0A8S0W9U4_CYCAE</name>
<dbReference type="Pfam" id="PF01494">
    <property type="entry name" value="FAD_binding_3"/>
    <property type="match status" value="1"/>
</dbReference>
<dbReference type="GO" id="GO:0044550">
    <property type="term" value="P:secondary metabolite biosynthetic process"/>
    <property type="evidence" value="ECO:0007669"/>
    <property type="project" value="TreeGrafter"/>
</dbReference>
<dbReference type="EMBL" id="CACVBS010000065">
    <property type="protein sequence ID" value="CAA7268028.1"/>
    <property type="molecule type" value="Genomic_DNA"/>
</dbReference>
<proteinExistence type="predicted"/>
<dbReference type="OrthoDB" id="417877at2759"/>
<reference evidence="5 6" key="1">
    <citation type="submission" date="2020-01" db="EMBL/GenBank/DDBJ databases">
        <authorList>
            <person name="Gupta K D."/>
        </authorList>
    </citation>
    <scope>NUCLEOTIDE SEQUENCE [LARGE SCALE GENOMIC DNA]</scope>
</reference>
<dbReference type="PANTHER" id="PTHR46720:SF3">
    <property type="entry name" value="FAD-BINDING DOMAIN-CONTAINING PROTEIN-RELATED"/>
    <property type="match status" value="1"/>
</dbReference>
<dbReference type="PRINTS" id="PR00420">
    <property type="entry name" value="RNGMNOXGNASE"/>
</dbReference>
<keyword evidence="2" id="KW-0274">FAD</keyword>
<keyword evidence="1" id="KW-0285">Flavoprotein</keyword>
<dbReference type="InterPro" id="IPR036188">
    <property type="entry name" value="FAD/NAD-bd_sf"/>
</dbReference>
<evidence type="ECO:0000259" key="4">
    <source>
        <dbReference type="Pfam" id="PF01494"/>
    </source>
</evidence>
<sequence>MASNKEFTVDGSCFDPRTFEADLVIDADGIKRKTVVGDDNTCLGFSNTVAYRAIVPIDVLKAEGVKVPVGTRPHCWAGLGKHLITVPMKNDTLLNVAAHSSGLDGPKSSPEIREGLLKHIQAPSVWSIYTLHPPLKSFVAGKVVLVGDAAHAMTPHLGAGAGQGFEDIYTLYRLLTHPSTAKFNVERALAIYDEVRPSRANMVFEQSIKTGNVYDGFGESKYSVKDMVAQLLGGGTLCGSRLRFPTQSGRGKMN</sequence>
<keyword evidence="6" id="KW-1185">Reference proteome</keyword>
<dbReference type="PANTHER" id="PTHR46720">
    <property type="entry name" value="HYDROXYLASE, PUTATIVE (AFU_ORTHOLOGUE AFUA_3G01460)-RELATED"/>
    <property type="match status" value="1"/>
</dbReference>
<dbReference type="InterPro" id="IPR002938">
    <property type="entry name" value="FAD-bd"/>
</dbReference>
<gene>
    <name evidence="5" type="ORF">AAE3_LOCUS10256</name>
</gene>